<dbReference type="Pfam" id="PF13302">
    <property type="entry name" value="Acetyltransf_3"/>
    <property type="match status" value="1"/>
</dbReference>
<proteinExistence type="predicted"/>
<evidence type="ECO:0000313" key="2">
    <source>
        <dbReference type="EMBL" id="MFC6647411.1"/>
    </source>
</evidence>
<protein>
    <submittedName>
        <fullName evidence="2">GNAT family N-acetyltransferase</fullName>
        <ecNumber evidence="2">2.3.-.-</ecNumber>
    </submittedName>
</protein>
<evidence type="ECO:0000259" key="1">
    <source>
        <dbReference type="Pfam" id="PF13302"/>
    </source>
</evidence>
<dbReference type="InterPro" id="IPR000182">
    <property type="entry name" value="GNAT_dom"/>
</dbReference>
<dbReference type="Proteomes" id="UP001596391">
    <property type="component" value="Unassembled WGS sequence"/>
</dbReference>
<dbReference type="RefSeq" id="WP_263370694.1">
    <property type="nucleotide sequence ID" value="NZ_JAGSYD010000002.1"/>
</dbReference>
<dbReference type="Gene3D" id="3.40.630.30">
    <property type="match status" value="1"/>
</dbReference>
<organism evidence="2 3">
    <name type="scientific">Granulicella cerasi</name>
    <dbReference type="NCBI Taxonomy" id="741063"/>
    <lineage>
        <taxon>Bacteria</taxon>
        <taxon>Pseudomonadati</taxon>
        <taxon>Acidobacteriota</taxon>
        <taxon>Terriglobia</taxon>
        <taxon>Terriglobales</taxon>
        <taxon>Acidobacteriaceae</taxon>
        <taxon>Granulicella</taxon>
    </lineage>
</organism>
<evidence type="ECO:0000313" key="3">
    <source>
        <dbReference type="Proteomes" id="UP001596391"/>
    </source>
</evidence>
<dbReference type="PANTHER" id="PTHR43610">
    <property type="entry name" value="BLL6696 PROTEIN"/>
    <property type="match status" value="1"/>
</dbReference>
<accession>A0ABW1ZFC0</accession>
<sequence>MEWIDTPVLDGQYVRLEPLSPRHLTLVETIALEEQTWKYMANPILDRKDLETWAKQGWEQQEAHTMMPWVTFAKFPDGSEIIAGGTRFLDINLKDSSVEIGNSWITPPLRGTKVNAEAKYLQLKFAFETFGCRRVAFKAHGSNLRSHAAIKALGAKYEGTFRDHMLMPDGSFRDTAWFSILKSEWPEVKSGLERRLAAPLP</sequence>
<reference evidence="3" key="1">
    <citation type="journal article" date="2019" name="Int. J. Syst. Evol. Microbiol.">
        <title>The Global Catalogue of Microorganisms (GCM) 10K type strain sequencing project: providing services to taxonomists for standard genome sequencing and annotation.</title>
        <authorList>
            <consortium name="The Broad Institute Genomics Platform"/>
            <consortium name="The Broad Institute Genome Sequencing Center for Infectious Disease"/>
            <person name="Wu L."/>
            <person name="Ma J."/>
        </authorList>
    </citation>
    <scope>NUCLEOTIDE SEQUENCE [LARGE SCALE GENOMIC DNA]</scope>
    <source>
        <strain evidence="3">CGMCC 1.16026</strain>
    </source>
</reference>
<comment type="caution">
    <text evidence="2">The sequence shown here is derived from an EMBL/GenBank/DDBJ whole genome shotgun (WGS) entry which is preliminary data.</text>
</comment>
<dbReference type="SUPFAM" id="SSF55729">
    <property type="entry name" value="Acyl-CoA N-acyltransferases (Nat)"/>
    <property type="match status" value="1"/>
</dbReference>
<dbReference type="EC" id="2.3.-.-" evidence="2"/>
<name>A0ABW1ZFC0_9BACT</name>
<feature type="domain" description="N-acetyltransferase" evidence="1">
    <location>
        <begin position="15"/>
        <end position="156"/>
    </location>
</feature>
<dbReference type="InterPro" id="IPR016181">
    <property type="entry name" value="Acyl_CoA_acyltransferase"/>
</dbReference>
<keyword evidence="2" id="KW-0012">Acyltransferase</keyword>
<keyword evidence="2" id="KW-0808">Transferase</keyword>
<dbReference type="PANTHER" id="PTHR43610:SF1">
    <property type="entry name" value="N-ACETYLTRANSFERASE DOMAIN-CONTAINING PROTEIN"/>
    <property type="match status" value="1"/>
</dbReference>
<dbReference type="EMBL" id="JBHSWI010000001">
    <property type="protein sequence ID" value="MFC6647411.1"/>
    <property type="molecule type" value="Genomic_DNA"/>
</dbReference>
<keyword evidence="3" id="KW-1185">Reference proteome</keyword>
<gene>
    <name evidence="2" type="ORF">ACFQBQ_17895</name>
</gene>
<dbReference type="GO" id="GO:0016746">
    <property type="term" value="F:acyltransferase activity"/>
    <property type="evidence" value="ECO:0007669"/>
    <property type="project" value="UniProtKB-KW"/>
</dbReference>